<protein>
    <submittedName>
        <fullName evidence="1">NAD(P)/FAD-dependent oxidoreductase</fullName>
    </submittedName>
</protein>
<comment type="caution">
    <text evidence="1">The sequence shown here is derived from an EMBL/GenBank/DDBJ whole genome shotgun (WGS) entry which is preliminary data.</text>
</comment>
<dbReference type="Gene3D" id="3.50.50.60">
    <property type="entry name" value="FAD/NAD(P)-binding domain"/>
    <property type="match status" value="1"/>
</dbReference>
<dbReference type="InterPro" id="IPR036188">
    <property type="entry name" value="FAD/NAD-bd_sf"/>
</dbReference>
<dbReference type="PANTHER" id="PTHR42877:SF4">
    <property type="entry name" value="FAD_NAD(P)-BINDING DOMAIN-CONTAINING PROTEIN-RELATED"/>
    <property type="match status" value="1"/>
</dbReference>
<dbReference type="SUPFAM" id="SSF51905">
    <property type="entry name" value="FAD/NAD(P)-binding domain"/>
    <property type="match status" value="1"/>
</dbReference>
<dbReference type="InterPro" id="IPR051209">
    <property type="entry name" value="FAD-bind_Monooxygenase_sf"/>
</dbReference>
<dbReference type="Proteomes" id="UP000565711">
    <property type="component" value="Unassembled WGS sequence"/>
</dbReference>
<dbReference type="EMBL" id="JAAXOP010000004">
    <property type="protein sequence ID" value="NKY50622.1"/>
    <property type="molecule type" value="Genomic_DNA"/>
</dbReference>
<evidence type="ECO:0000313" key="1">
    <source>
        <dbReference type="EMBL" id="NKY50622.1"/>
    </source>
</evidence>
<dbReference type="PANTHER" id="PTHR42877">
    <property type="entry name" value="L-ORNITHINE N(5)-MONOOXYGENASE-RELATED"/>
    <property type="match status" value="1"/>
</dbReference>
<reference evidence="1 2" key="1">
    <citation type="submission" date="2020-04" db="EMBL/GenBank/DDBJ databases">
        <title>MicrobeNet Type strains.</title>
        <authorList>
            <person name="Nicholson A.C."/>
        </authorList>
    </citation>
    <scope>NUCLEOTIDE SEQUENCE [LARGE SCALE GENOMIC DNA]</scope>
    <source>
        <strain evidence="1 2">JCM 12354</strain>
    </source>
</reference>
<organism evidence="1 2">
    <name type="scientific">Nocardia vermiculata</name>
    <dbReference type="NCBI Taxonomy" id="257274"/>
    <lineage>
        <taxon>Bacteria</taxon>
        <taxon>Bacillati</taxon>
        <taxon>Actinomycetota</taxon>
        <taxon>Actinomycetes</taxon>
        <taxon>Mycobacteriales</taxon>
        <taxon>Nocardiaceae</taxon>
        <taxon>Nocardia</taxon>
    </lineage>
</organism>
<evidence type="ECO:0000313" key="2">
    <source>
        <dbReference type="Proteomes" id="UP000565711"/>
    </source>
</evidence>
<dbReference type="RefSeq" id="WP_067871482.1">
    <property type="nucleotide sequence ID" value="NZ_JAAXOP010000004.1"/>
</dbReference>
<proteinExistence type="predicted"/>
<dbReference type="AlphaFoldDB" id="A0A846XXF8"/>
<sequence>MTGAAVSRPRGDEVFTGDRIHCEYWDDRLDLRGRRVAILGAAAAVARVLPPVVAQAETVTVFQHESVWVLPRLPLPALSALVPGRLAHCAARVNLRMQVRDRWMRRQLTPEDSSGIHRHSSYYRALQQPHCRLVTWPVATLAPKGIRTVDGIEHRVDCIIFAHTGSNGAAMTDNHAAGHRCDRVRVSRKTLEQR</sequence>
<keyword evidence="2" id="KW-1185">Reference proteome</keyword>
<name>A0A846XXF8_9NOCA</name>
<gene>
    <name evidence="1" type="ORF">HGA08_10400</name>
</gene>
<accession>A0A846XXF8</accession>